<dbReference type="InterPro" id="IPR012223">
    <property type="entry name" value="TEII"/>
</dbReference>
<dbReference type="InterPro" id="IPR029058">
    <property type="entry name" value="AB_hydrolase_fold"/>
</dbReference>
<evidence type="ECO:0000256" key="2">
    <source>
        <dbReference type="ARBA" id="ARBA00022801"/>
    </source>
</evidence>
<keyword evidence="2" id="KW-0378">Hydrolase</keyword>
<dbReference type="PANTHER" id="PTHR11487">
    <property type="entry name" value="THIOESTERASE"/>
    <property type="match status" value="1"/>
</dbReference>
<dbReference type="OrthoDB" id="8480037at2"/>
<dbReference type="Pfam" id="PF00975">
    <property type="entry name" value="Thioesterase"/>
    <property type="match status" value="1"/>
</dbReference>
<proteinExistence type="inferred from homology"/>
<evidence type="ECO:0000259" key="3">
    <source>
        <dbReference type="SMART" id="SM00824"/>
    </source>
</evidence>
<accession>A0A1J4PUC3</accession>
<evidence type="ECO:0000313" key="4">
    <source>
        <dbReference type="EMBL" id="OIK23567.1"/>
    </source>
</evidence>
<dbReference type="Gene3D" id="3.40.50.1820">
    <property type="entry name" value="alpha/beta hydrolase"/>
    <property type="match status" value="1"/>
</dbReference>
<dbReference type="RefSeq" id="WP_046419095.1">
    <property type="nucleotide sequence ID" value="NZ_LBDA02000096.1"/>
</dbReference>
<dbReference type="GO" id="GO:0016787">
    <property type="term" value="F:hydrolase activity"/>
    <property type="evidence" value="ECO:0007669"/>
    <property type="project" value="UniProtKB-KW"/>
</dbReference>
<dbReference type="EMBL" id="LBDA02000096">
    <property type="protein sequence ID" value="OIK23567.1"/>
    <property type="molecule type" value="Genomic_DNA"/>
</dbReference>
<sequence length="263" mass="28688">MLDLCASEWVKRHPSAGPPRLRLLCLPHAGGSAAFFHEWGRRFGDDVEVLVARYPGRHDRIGDPVITTMDELADRLCAALRGFIDVPLAIFGHSMGASLGYETALRLSRRYGFRPAALMVSGRTPPDTPDDTLPDPDDVESVLAEVRRLGGTDAAVLDDPDLRELVLPALLADFKVVSGYTPRDCVALPLPVVAYVGDADPDVDVEVVRGWARASSVDFTLKVFPGDHFYLVDQRDRLVHDVGARLAALKERGSPRSTGHTLS</sequence>
<dbReference type="PANTHER" id="PTHR11487:SF0">
    <property type="entry name" value="S-ACYL FATTY ACID SYNTHASE THIOESTERASE, MEDIUM CHAIN"/>
    <property type="match status" value="1"/>
</dbReference>
<dbReference type="InterPro" id="IPR020802">
    <property type="entry name" value="TesA-like"/>
</dbReference>
<reference evidence="4" key="1">
    <citation type="submission" date="2016-10" db="EMBL/GenBank/DDBJ databases">
        <title>Genome sequence of Streptomyces malaysiense MUSC 136.</title>
        <authorList>
            <person name="Lee L.-H."/>
            <person name="Ser H.-L."/>
        </authorList>
    </citation>
    <scope>NUCLEOTIDE SEQUENCE [LARGE SCALE GENOMIC DNA]</scope>
    <source>
        <strain evidence="4">MUSC 136</strain>
    </source>
</reference>
<comment type="similarity">
    <text evidence="1">Belongs to the thioesterase family.</text>
</comment>
<dbReference type="SMART" id="SM00824">
    <property type="entry name" value="PKS_TE"/>
    <property type="match status" value="1"/>
</dbReference>
<dbReference type="SUPFAM" id="SSF53474">
    <property type="entry name" value="alpha/beta-Hydrolases"/>
    <property type="match status" value="1"/>
</dbReference>
<evidence type="ECO:0000256" key="1">
    <source>
        <dbReference type="ARBA" id="ARBA00007169"/>
    </source>
</evidence>
<dbReference type="AlphaFoldDB" id="A0A1J4PUC3"/>
<feature type="domain" description="Thioesterase TesA-like" evidence="3">
    <location>
        <begin position="24"/>
        <end position="238"/>
    </location>
</feature>
<dbReference type="Proteomes" id="UP000034838">
    <property type="component" value="Unassembled WGS sequence"/>
</dbReference>
<dbReference type="GO" id="GO:0008610">
    <property type="term" value="P:lipid biosynthetic process"/>
    <property type="evidence" value="ECO:0007669"/>
    <property type="project" value="TreeGrafter"/>
</dbReference>
<protein>
    <submittedName>
        <fullName evidence="4">Thioesterase</fullName>
    </submittedName>
</protein>
<organism evidence="4 5">
    <name type="scientific">Streptomyces malaysiense</name>
    <dbReference type="NCBI Taxonomy" id="1428626"/>
    <lineage>
        <taxon>Bacteria</taxon>
        <taxon>Bacillati</taxon>
        <taxon>Actinomycetota</taxon>
        <taxon>Actinomycetes</taxon>
        <taxon>Kitasatosporales</taxon>
        <taxon>Streptomycetaceae</taxon>
        <taxon>Streptomyces</taxon>
    </lineage>
</organism>
<evidence type="ECO:0000313" key="5">
    <source>
        <dbReference type="Proteomes" id="UP000034838"/>
    </source>
</evidence>
<gene>
    <name evidence="4" type="ORF">VT52_031790</name>
</gene>
<keyword evidence="5" id="KW-1185">Reference proteome</keyword>
<dbReference type="InterPro" id="IPR001031">
    <property type="entry name" value="Thioesterase"/>
</dbReference>
<comment type="caution">
    <text evidence="4">The sequence shown here is derived from an EMBL/GenBank/DDBJ whole genome shotgun (WGS) entry which is preliminary data.</text>
</comment>
<name>A0A1J4PUC3_9ACTN</name>